<dbReference type="PRINTS" id="PR00081">
    <property type="entry name" value="GDHRDH"/>
</dbReference>
<dbReference type="SUPFAM" id="SSF51735">
    <property type="entry name" value="NAD(P)-binding Rossmann-fold domains"/>
    <property type="match status" value="1"/>
</dbReference>
<reference evidence="1 2" key="1">
    <citation type="submission" date="2015-09" db="EMBL/GenBank/DDBJ databases">
        <authorList>
            <consortium name="Swine Surveillance"/>
        </authorList>
    </citation>
    <scope>NUCLEOTIDE SEQUENCE [LARGE SCALE GENOMIC DNA]</scope>
    <source>
        <strain evidence="1 2">CECT 8399</strain>
    </source>
</reference>
<dbReference type="Gene3D" id="3.40.50.720">
    <property type="entry name" value="NAD(P)-binding Rossmann-like Domain"/>
    <property type="match status" value="1"/>
</dbReference>
<name>A0A0N7M4D7_9RHOB</name>
<proteinExistence type="predicted"/>
<protein>
    <submittedName>
        <fullName evidence="1">Short chain dehydrogenase</fullName>
    </submittedName>
</protein>
<dbReference type="InterPro" id="IPR002347">
    <property type="entry name" value="SDR_fam"/>
</dbReference>
<evidence type="ECO:0000313" key="2">
    <source>
        <dbReference type="Proteomes" id="UP000051326"/>
    </source>
</evidence>
<accession>A0A0N7M4D7</accession>
<dbReference type="AlphaFoldDB" id="A0A0N7M4D7"/>
<evidence type="ECO:0000313" key="1">
    <source>
        <dbReference type="EMBL" id="CUH99346.1"/>
    </source>
</evidence>
<dbReference type="Pfam" id="PF13561">
    <property type="entry name" value="adh_short_C2"/>
    <property type="match status" value="1"/>
</dbReference>
<organism evidence="1 2">
    <name type="scientific">Leisingera aquaemixtae</name>
    <dbReference type="NCBI Taxonomy" id="1396826"/>
    <lineage>
        <taxon>Bacteria</taxon>
        <taxon>Pseudomonadati</taxon>
        <taxon>Pseudomonadota</taxon>
        <taxon>Alphaproteobacteria</taxon>
        <taxon>Rhodobacterales</taxon>
        <taxon>Roseobacteraceae</taxon>
        <taxon>Leisingera</taxon>
    </lineage>
</organism>
<sequence length="134" mass="14170">MQTLSGITVPADNAGILLHVSAAEPLEDRFAVGAREMQGNFSPPQNCAARPTITSAPPAAGQIACNTAKAAVTAFLQNLARNYVPDKIRVNAVCLGAARTPMLEDNLARTGQTRAELNALVRCEPTGRDELLCR</sequence>
<gene>
    <name evidence="1" type="ORF">PHA8399_01464</name>
</gene>
<dbReference type="EMBL" id="CYSR01000011">
    <property type="protein sequence ID" value="CUH99346.1"/>
    <property type="molecule type" value="Genomic_DNA"/>
</dbReference>
<dbReference type="Proteomes" id="UP000051326">
    <property type="component" value="Unassembled WGS sequence"/>
</dbReference>
<dbReference type="InterPro" id="IPR036291">
    <property type="entry name" value="NAD(P)-bd_dom_sf"/>
</dbReference>